<feature type="domain" description="Protein kinase" evidence="8">
    <location>
        <begin position="279"/>
        <end position="538"/>
    </location>
</feature>
<accession>A0AA35RBA4</accession>
<evidence type="ECO:0000256" key="6">
    <source>
        <dbReference type="PROSITE-ProRule" id="PRU10141"/>
    </source>
</evidence>
<dbReference type="InterPro" id="IPR000719">
    <property type="entry name" value="Prot_kinase_dom"/>
</dbReference>
<feature type="compositionally biased region" description="Basic and acidic residues" evidence="7">
    <location>
        <begin position="214"/>
        <end position="238"/>
    </location>
</feature>
<dbReference type="PROSITE" id="PS00107">
    <property type="entry name" value="PROTEIN_KINASE_ATP"/>
    <property type="match status" value="1"/>
</dbReference>
<dbReference type="Gene3D" id="1.10.510.10">
    <property type="entry name" value="Transferase(Phosphotransferase) domain 1"/>
    <property type="match status" value="1"/>
</dbReference>
<feature type="region of interest" description="Disordered" evidence="7">
    <location>
        <begin position="190"/>
        <end position="263"/>
    </location>
</feature>
<sequence>MDVPPWTSDVHLTKALLGDFESFKQEEDDKKVMFINNYEKWEETQKLCQSERMVIALEITNQINESCARIRPLFDRLAKEFPSVCVRVITGPFPLFVTLDRVCHDVGRVSELPAVLLLFYDEPNHIKRKKYVGEVMIQTALLNGQLKRKLKEFIDERLQLQRRLSDSLSEAELIYQASLRKMSRSLSKDELVIKRQSREDSETKNTPSCLPESNEAKINKQDEENDTDGKCSTKEESIVGKGTDDDDNVSSEHTPVKGVPRPQSANCLKANHIIERSQIAVGDRIGQGGFGTVFRAKWLNKTVAVKSCDGNLLEHGAAEVKILASLPPHPNVLRFFGVAVSADLINTLIVTEFAFDGSLFTALHGKKREEPTVGQALTWSFQIASGMAHLHENNVIHRDLKSPNVLLSYGYAKLCDFGTARELSKTCRPTGIAGTYRWMAPEIAAEVEHTIDNKCDVFSYGMILYEIYALRIPFSEIKSDIKVCYLLMEGKRPPIPDRLPDFLHPLITDCWSEDPAKRPSFQRIVNTIQTEVYEKDDF</sequence>
<keyword evidence="2" id="KW-0808">Transferase</keyword>
<evidence type="ECO:0000259" key="8">
    <source>
        <dbReference type="PROSITE" id="PS50011"/>
    </source>
</evidence>
<comment type="caution">
    <text evidence="9">The sequence shown here is derived from an EMBL/GenBank/DDBJ whole genome shotgun (WGS) entry which is preliminary data.</text>
</comment>
<evidence type="ECO:0000256" key="4">
    <source>
        <dbReference type="ARBA" id="ARBA00022777"/>
    </source>
</evidence>
<keyword evidence="3 6" id="KW-0547">Nucleotide-binding</keyword>
<dbReference type="InterPro" id="IPR051681">
    <property type="entry name" value="Ser/Thr_Kinases-Pseudokinases"/>
</dbReference>
<dbReference type="AlphaFoldDB" id="A0AA35RBA4"/>
<name>A0AA35RBA4_GEOBA</name>
<dbReference type="PANTHER" id="PTHR44329:SF288">
    <property type="entry name" value="MITOGEN-ACTIVATED PROTEIN KINASE KINASE KINASE 20"/>
    <property type="match status" value="1"/>
</dbReference>
<evidence type="ECO:0000256" key="3">
    <source>
        <dbReference type="ARBA" id="ARBA00022741"/>
    </source>
</evidence>
<dbReference type="PROSITE" id="PS00108">
    <property type="entry name" value="PROTEIN_KINASE_ST"/>
    <property type="match status" value="1"/>
</dbReference>
<evidence type="ECO:0000256" key="2">
    <source>
        <dbReference type="ARBA" id="ARBA00022679"/>
    </source>
</evidence>
<dbReference type="PROSITE" id="PS50011">
    <property type="entry name" value="PROTEIN_KINASE_DOM"/>
    <property type="match status" value="1"/>
</dbReference>
<dbReference type="InterPro" id="IPR011009">
    <property type="entry name" value="Kinase-like_dom_sf"/>
</dbReference>
<dbReference type="GO" id="GO:0004674">
    <property type="term" value="F:protein serine/threonine kinase activity"/>
    <property type="evidence" value="ECO:0007669"/>
    <property type="project" value="UniProtKB-KW"/>
</dbReference>
<feature type="compositionally biased region" description="Basic and acidic residues" evidence="7">
    <location>
        <begin position="190"/>
        <end position="203"/>
    </location>
</feature>
<dbReference type="Gene3D" id="3.30.200.20">
    <property type="entry name" value="Phosphorylase Kinase, domain 1"/>
    <property type="match status" value="1"/>
</dbReference>
<keyword evidence="5 6" id="KW-0067">ATP-binding</keyword>
<dbReference type="Pfam" id="PF07714">
    <property type="entry name" value="PK_Tyr_Ser-Thr"/>
    <property type="match status" value="1"/>
</dbReference>
<dbReference type="PANTHER" id="PTHR44329">
    <property type="entry name" value="SERINE/THREONINE-PROTEIN KINASE TNNI3K-RELATED"/>
    <property type="match status" value="1"/>
</dbReference>
<evidence type="ECO:0000256" key="1">
    <source>
        <dbReference type="ARBA" id="ARBA00022527"/>
    </source>
</evidence>
<keyword evidence="10" id="KW-1185">Reference proteome</keyword>
<dbReference type="CDD" id="cd13999">
    <property type="entry name" value="STKc_MAP3K-like"/>
    <property type="match status" value="1"/>
</dbReference>
<dbReference type="GO" id="GO:0005524">
    <property type="term" value="F:ATP binding"/>
    <property type="evidence" value="ECO:0007669"/>
    <property type="project" value="UniProtKB-UniRule"/>
</dbReference>
<dbReference type="InterPro" id="IPR001245">
    <property type="entry name" value="Ser-Thr/Tyr_kinase_cat_dom"/>
</dbReference>
<evidence type="ECO:0000256" key="7">
    <source>
        <dbReference type="SAM" id="MobiDB-lite"/>
    </source>
</evidence>
<evidence type="ECO:0000313" key="10">
    <source>
        <dbReference type="Proteomes" id="UP001174909"/>
    </source>
</evidence>
<dbReference type="EMBL" id="CASHTH010000815">
    <property type="protein sequence ID" value="CAI8008059.1"/>
    <property type="molecule type" value="Genomic_DNA"/>
</dbReference>
<dbReference type="Proteomes" id="UP001174909">
    <property type="component" value="Unassembled WGS sequence"/>
</dbReference>
<dbReference type="PRINTS" id="PR00109">
    <property type="entry name" value="TYRKINASE"/>
</dbReference>
<dbReference type="SUPFAM" id="SSF56112">
    <property type="entry name" value="Protein kinase-like (PK-like)"/>
    <property type="match status" value="1"/>
</dbReference>
<dbReference type="InterPro" id="IPR017441">
    <property type="entry name" value="Protein_kinase_ATP_BS"/>
</dbReference>
<evidence type="ECO:0000313" key="9">
    <source>
        <dbReference type="EMBL" id="CAI8008059.1"/>
    </source>
</evidence>
<protein>
    <submittedName>
        <fullName evidence="9">Mitogen-activated protein kinase kinase kinase 7</fullName>
    </submittedName>
</protein>
<evidence type="ECO:0000256" key="5">
    <source>
        <dbReference type="ARBA" id="ARBA00022840"/>
    </source>
</evidence>
<gene>
    <name evidence="9" type="ORF">GBAR_LOCUS5589</name>
</gene>
<keyword evidence="4 9" id="KW-0418">Kinase</keyword>
<dbReference type="SMART" id="SM00220">
    <property type="entry name" value="S_TKc"/>
    <property type="match status" value="1"/>
</dbReference>
<proteinExistence type="predicted"/>
<reference evidence="9" key="1">
    <citation type="submission" date="2023-03" db="EMBL/GenBank/DDBJ databases">
        <authorList>
            <person name="Steffen K."/>
            <person name="Cardenas P."/>
        </authorList>
    </citation>
    <scope>NUCLEOTIDE SEQUENCE</scope>
</reference>
<organism evidence="9 10">
    <name type="scientific">Geodia barretti</name>
    <name type="common">Barrett's horny sponge</name>
    <dbReference type="NCBI Taxonomy" id="519541"/>
    <lineage>
        <taxon>Eukaryota</taxon>
        <taxon>Metazoa</taxon>
        <taxon>Porifera</taxon>
        <taxon>Demospongiae</taxon>
        <taxon>Heteroscleromorpha</taxon>
        <taxon>Tetractinellida</taxon>
        <taxon>Astrophorina</taxon>
        <taxon>Geodiidae</taxon>
        <taxon>Geodia</taxon>
    </lineage>
</organism>
<keyword evidence="1" id="KW-0723">Serine/threonine-protein kinase</keyword>
<feature type="binding site" evidence="6">
    <location>
        <position position="306"/>
    </location>
    <ligand>
        <name>ATP</name>
        <dbReference type="ChEBI" id="CHEBI:30616"/>
    </ligand>
</feature>
<dbReference type="InterPro" id="IPR008271">
    <property type="entry name" value="Ser/Thr_kinase_AS"/>
</dbReference>